<sequence>MREQSGHTLKSAAPLLDKTRSALHRVETGETRPNVHLVKSMMDLYDQYDPHLLDEVRRALQPPWFRAFGVKGTGAYLAVETEATRMSEFSVQLVPGLLQTERYMRALFISRNSDEEHVAKSVAIRLARQRRLTSEDHPLHCWAVIDEAALLRQIGGTDVMREQLQHLVAVADLPTVRLRVLPLSYGAHYAMPGAFFILTFPDPTDPEYLFIENLNGTVHNEEKDQVEKGKIAFDQVQSAALTVADSVALIKRMLEAQPWTTPY</sequence>
<evidence type="ECO:0000313" key="3">
    <source>
        <dbReference type="Proteomes" id="UP001519332"/>
    </source>
</evidence>
<accession>A0ABS4TCZ9</accession>
<reference evidence="2 3" key="1">
    <citation type="submission" date="2021-03" db="EMBL/GenBank/DDBJ databases">
        <title>Sequencing the genomes of 1000 actinobacteria strains.</title>
        <authorList>
            <person name="Klenk H.-P."/>
        </authorList>
    </citation>
    <scope>NUCLEOTIDE SEQUENCE [LARGE SCALE GENOMIC DNA]</scope>
    <source>
        <strain evidence="2 3">DSM 46670</strain>
    </source>
</reference>
<evidence type="ECO:0000259" key="1">
    <source>
        <dbReference type="Pfam" id="PF19054"/>
    </source>
</evidence>
<dbReference type="Proteomes" id="UP001519332">
    <property type="component" value="Unassembled WGS sequence"/>
</dbReference>
<dbReference type="Pfam" id="PF19054">
    <property type="entry name" value="DUF5753"/>
    <property type="match status" value="1"/>
</dbReference>
<protein>
    <recommendedName>
        <fullName evidence="1">DUF5753 domain-containing protein</fullName>
    </recommendedName>
</protein>
<feature type="domain" description="DUF5753" evidence="1">
    <location>
        <begin position="75"/>
        <end position="252"/>
    </location>
</feature>
<evidence type="ECO:0000313" key="2">
    <source>
        <dbReference type="EMBL" id="MBP2321701.1"/>
    </source>
</evidence>
<dbReference type="Pfam" id="PF13560">
    <property type="entry name" value="HTH_31"/>
    <property type="match status" value="1"/>
</dbReference>
<proteinExistence type="predicted"/>
<dbReference type="EMBL" id="JAGINW010000001">
    <property type="protein sequence ID" value="MBP2321701.1"/>
    <property type="molecule type" value="Genomic_DNA"/>
</dbReference>
<dbReference type="CDD" id="cd00093">
    <property type="entry name" value="HTH_XRE"/>
    <property type="match status" value="1"/>
</dbReference>
<keyword evidence="3" id="KW-1185">Reference proteome</keyword>
<name>A0ABS4TCZ9_9PSEU</name>
<gene>
    <name evidence="2" type="ORF">JOF56_002086</name>
</gene>
<dbReference type="InterPro" id="IPR001387">
    <property type="entry name" value="Cro/C1-type_HTH"/>
</dbReference>
<dbReference type="InterPro" id="IPR043917">
    <property type="entry name" value="DUF5753"/>
</dbReference>
<comment type="caution">
    <text evidence="2">The sequence shown here is derived from an EMBL/GenBank/DDBJ whole genome shotgun (WGS) entry which is preliminary data.</text>
</comment>
<organism evidence="2 3">
    <name type="scientific">Kibdelosporangium banguiense</name>
    <dbReference type="NCBI Taxonomy" id="1365924"/>
    <lineage>
        <taxon>Bacteria</taxon>
        <taxon>Bacillati</taxon>
        <taxon>Actinomycetota</taxon>
        <taxon>Actinomycetes</taxon>
        <taxon>Pseudonocardiales</taxon>
        <taxon>Pseudonocardiaceae</taxon>
        <taxon>Kibdelosporangium</taxon>
    </lineage>
</organism>